<accession>D6RR39</accession>
<dbReference type="GeneID" id="9378207"/>
<dbReference type="KEGG" id="cci:CC1G_15835"/>
<protein>
    <submittedName>
        <fullName evidence="1">Uncharacterized protein</fullName>
    </submittedName>
</protein>
<name>D6RR39_COPC7</name>
<sequence length="101" mass="11621">MTKRFGKHVCRVVVCINSKDFNVSFFNTFANVVIANINVFDTTFLNGIGADKDGSIVVRVRNTMHMSPLFHLRVQGCPIMYERFMYPYTDILLFSDLGYIK</sequence>
<dbReference type="HOGENOM" id="CLU_2291558_0_0_1"/>
<gene>
    <name evidence="1" type="ORF">CC1G_15835</name>
</gene>
<dbReference type="VEuPathDB" id="FungiDB:CC1G_15835"/>
<organism evidence="1 2">
    <name type="scientific">Coprinopsis cinerea (strain Okayama-7 / 130 / ATCC MYA-4618 / FGSC 9003)</name>
    <name type="common">Inky cap fungus</name>
    <name type="synonym">Hormographiella aspergillata</name>
    <dbReference type="NCBI Taxonomy" id="240176"/>
    <lineage>
        <taxon>Eukaryota</taxon>
        <taxon>Fungi</taxon>
        <taxon>Dikarya</taxon>
        <taxon>Basidiomycota</taxon>
        <taxon>Agaricomycotina</taxon>
        <taxon>Agaricomycetes</taxon>
        <taxon>Agaricomycetidae</taxon>
        <taxon>Agaricales</taxon>
        <taxon>Agaricineae</taxon>
        <taxon>Psathyrellaceae</taxon>
        <taxon>Coprinopsis</taxon>
    </lineage>
</organism>
<evidence type="ECO:0000313" key="1">
    <source>
        <dbReference type="EMBL" id="EFI26525.1"/>
    </source>
</evidence>
<evidence type="ECO:0000313" key="2">
    <source>
        <dbReference type="Proteomes" id="UP000001861"/>
    </source>
</evidence>
<dbReference type="EMBL" id="AACS02000060">
    <property type="protein sequence ID" value="EFI26525.1"/>
    <property type="molecule type" value="Genomic_DNA"/>
</dbReference>
<dbReference type="RefSeq" id="XP_002910019.1">
    <property type="nucleotide sequence ID" value="XM_002909973.1"/>
</dbReference>
<dbReference type="AlphaFoldDB" id="D6RR39"/>
<proteinExistence type="predicted"/>
<dbReference type="Proteomes" id="UP000001861">
    <property type="component" value="Unassembled WGS sequence"/>
</dbReference>
<dbReference type="InParanoid" id="D6RR39"/>
<reference evidence="1 2" key="1">
    <citation type="journal article" date="2010" name="Proc. Natl. Acad. Sci. U.S.A.">
        <title>Insights into evolution of multicellular fungi from the assembled chromosomes of the mushroom Coprinopsis cinerea (Coprinus cinereus).</title>
        <authorList>
            <person name="Stajich J.E."/>
            <person name="Wilke S.K."/>
            <person name="Ahren D."/>
            <person name="Au C.H."/>
            <person name="Birren B.W."/>
            <person name="Borodovsky M."/>
            <person name="Burns C."/>
            <person name="Canback B."/>
            <person name="Casselton L.A."/>
            <person name="Cheng C.K."/>
            <person name="Deng J."/>
            <person name="Dietrich F.S."/>
            <person name="Fargo D.C."/>
            <person name="Farman M.L."/>
            <person name="Gathman A.C."/>
            <person name="Goldberg J."/>
            <person name="Guigo R."/>
            <person name="Hoegger P.J."/>
            <person name="Hooker J.B."/>
            <person name="Huggins A."/>
            <person name="James T.Y."/>
            <person name="Kamada T."/>
            <person name="Kilaru S."/>
            <person name="Kodira C."/>
            <person name="Kues U."/>
            <person name="Kupfer D."/>
            <person name="Kwan H.S."/>
            <person name="Lomsadze A."/>
            <person name="Li W."/>
            <person name="Lilly W.W."/>
            <person name="Ma L.J."/>
            <person name="Mackey A.J."/>
            <person name="Manning G."/>
            <person name="Martin F."/>
            <person name="Muraguchi H."/>
            <person name="Natvig D.O."/>
            <person name="Palmerini H."/>
            <person name="Ramesh M.A."/>
            <person name="Rehmeyer C.J."/>
            <person name="Roe B.A."/>
            <person name="Shenoy N."/>
            <person name="Stanke M."/>
            <person name="Ter-Hovhannisyan V."/>
            <person name="Tunlid A."/>
            <person name="Velagapudi R."/>
            <person name="Vision T.J."/>
            <person name="Zeng Q."/>
            <person name="Zolan M.E."/>
            <person name="Pukkila P.J."/>
        </authorList>
    </citation>
    <scope>NUCLEOTIDE SEQUENCE [LARGE SCALE GENOMIC DNA]</scope>
    <source>
        <strain evidence="2">Okayama-7 / 130 / ATCC MYA-4618 / FGSC 9003</strain>
    </source>
</reference>
<keyword evidence="2" id="KW-1185">Reference proteome</keyword>
<comment type="caution">
    <text evidence="1">The sequence shown here is derived from an EMBL/GenBank/DDBJ whole genome shotgun (WGS) entry which is preliminary data.</text>
</comment>